<gene>
    <name evidence="2" type="ORF">WUBG_05146</name>
</gene>
<dbReference type="InterPro" id="IPR039656">
    <property type="entry name" value="SYNRG"/>
</dbReference>
<accession>J9EN42</accession>
<name>J9EN42_WUCBA</name>
<reference evidence="3" key="1">
    <citation type="submission" date="2012-08" db="EMBL/GenBank/DDBJ databases">
        <title>The Genome Sequence of Wuchereria bancrofti.</title>
        <authorList>
            <person name="Nutman T.B."/>
            <person name="Fink D.L."/>
            <person name="Russ C."/>
            <person name="Young S."/>
            <person name="Zeng Q."/>
            <person name="Koehrsen M."/>
            <person name="Alvarado L."/>
            <person name="Berlin A."/>
            <person name="Chapman S.B."/>
            <person name="Chen Z."/>
            <person name="Freedman E."/>
            <person name="Gellesch M."/>
            <person name="Goldberg J."/>
            <person name="Griggs A."/>
            <person name="Gujja S."/>
            <person name="Heilman E.R."/>
            <person name="Heiman D."/>
            <person name="Hepburn T."/>
            <person name="Howarth C."/>
            <person name="Jen D."/>
            <person name="Larson L."/>
            <person name="Lewis B."/>
            <person name="Mehta T."/>
            <person name="Park D."/>
            <person name="Pearson M."/>
            <person name="Roberts A."/>
            <person name="Saif S."/>
            <person name="Shea T."/>
            <person name="Shenoy N."/>
            <person name="Sisk P."/>
            <person name="Stolte C."/>
            <person name="Sykes S."/>
            <person name="Walk T."/>
            <person name="White J."/>
            <person name="Yandava C."/>
            <person name="Haas B."/>
            <person name="Henn M.R."/>
            <person name="Nusbaum C."/>
            <person name="Birren B."/>
        </authorList>
    </citation>
    <scope>NUCLEOTIDE SEQUENCE [LARGE SCALE GENOMIC DNA]</scope>
    <source>
        <strain evidence="3">NA</strain>
    </source>
</reference>
<sequence length="113" mass="12264">MAHIVMGRVEYTGTNDMFSGSGAGFIIQNGGVVPPSLLQENRVPLFYKEAIAKCGAASQSQLPDTTLVCNLMVTSCLPRAILGNIWSLVNRTMPGQLTRQEFFSYLALIALIQ</sequence>
<evidence type="ECO:0000313" key="2">
    <source>
        <dbReference type="EMBL" id="EJW83941.1"/>
    </source>
</evidence>
<feature type="non-terminal residue" evidence="2">
    <location>
        <position position="113"/>
    </location>
</feature>
<protein>
    <recommendedName>
        <fullName evidence="1">EH domain-containing protein</fullName>
    </recommendedName>
</protein>
<dbReference type="Proteomes" id="UP000004810">
    <property type="component" value="Unassembled WGS sequence"/>
</dbReference>
<evidence type="ECO:0000259" key="1">
    <source>
        <dbReference type="PROSITE" id="PS50031"/>
    </source>
</evidence>
<dbReference type="SUPFAM" id="SSF47473">
    <property type="entry name" value="EF-hand"/>
    <property type="match status" value="1"/>
</dbReference>
<dbReference type="PANTHER" id="PTHR15463:SF2">
    <property type="entry name" value="SYNERGIN GAMMA"/>
    <property type="match status" value="1"/>
</dbReference>
<organism evidence="2 3">
    <name type="scientific">Wuchereria bancrofti</name>
    <dbReference type="NCBI Taxonomy" id="6293"/>
    <lineage>
        <taxon>Eukaryota</taxon>
        <taxon>Metazoa</taxon>
        <taxon>Ecdysozoa</taxon>
        <taxon>Nematoda</taxon>
        <taxon>Chromadorea</taxon>
        <taxon>Rhabditida</taxon>
        <taxon>Spirurina</taxon>
        <taxon>Spiruromorpha</taxon>
        <taxon>Filarioidea</taxon>
        <taxon>Onchocercidae</taxon>
        <taxon>Wuchereria</taxon>
    </lineage>
</organism>
<feature type="domain" description="EH" evidence="1">
    <location>
        <begin position="71"/>
        <end position="113"/>
    </location>
</feature>
<dbReference type="AlphaFoldDB" id="J9EN42"/>
<dbReference type="PANTHER" id="PTHR15463">
    <property type="entry name" value="AP1 GAMMA SUBUNIT BINDING PROTEIN 1"/>
    <property type="match status" value="1"/>
</dbReference>
<comment type="caution">
    <text evidence="2">The sequence shown here is derived from an EMBL/GenBank/DDBJ whole genome shotgun (WGS) entry which is preliminary data.</text>
</comment>
<dbReference type="EMBL" id="ADBV01001908">
    <property type="protein sequence ID" value="EJW83941.1"/>
    <property type="molecule type" value="Genomic_DNA"/>
</dbReference>
<proteinExistence type="predicted"/>
<dbReference type="InterPro" id="IPR000261">
    <property type="entry name" value="EH_dom"/>
</dbReference>
<dbReference type="GO" id="GO:0030130">
    <property type="term" value="C:clathrin coat of trans-Golgi network vesicle"/>
    <property type="evidence" value="ECO:0007669"/>
    <property type="project" value="TreeGrafter"/>
</dbReference>
<dbReference type="Gene3D" id="1.10.238.10">
    <property type="entry name" value="EF-hand"/>
    <property type="match status" value="1"/>
</dbReference>
<dbReference type="InterPro" id="IPR011992">
    <property type="entry name" value="EF-hand-dom_pair"/>
</dbReference>
<evidence type="ECO:0000313" key="3">
    <source>
        <dbReference type="Proteomes" id="UP000004810"/>
    </source>
</evidence>
<dbReference type="PROSITE" id="PS50031">
    <property type="entry name" value="EH"/>
    <property type="match status" value="1"/>
</dbReference>